<dbReference type="GO" id="GO:0016765">
    <property type="term" value="F:transferase activity, transferring alkyl or aryl (other than methyl) groups"/>
    <property type="evidence" value="ECO:0007669"/>
    <property type="project" value="InterPro"/>
</dbReference>
<name>A0A6L5WN85_9BACT</name>
<proteinExistence type="inferred from homology"/>
<dbReference type="NCBIfam" id="NF011650">
    <property type="entry name" value="PRK15068.1"/>
    <property type="match status" value="1"/>
</dbReference>
<evidence type="ECO:0000313" key="3">
    <source>
        <dbReference type="EMBL" id="MSN97121.1"/>
    </source>
</evidence>
<dbReference type="GO" id="GO:0002098">
    <property type="term" value="P:tRNA wobble uridine modification"/>
    <property type="evidence" value="ECO:0007669"/>
    <property type="project" value="InterPro"/>
</dbReference>
<evidence type="ECO:0000256" key="2">
    <source>
        <dbReference type="ARBA" id="ARBA00022694"/>
    </source>
</evidence>
<dbReference type="InterPro" id="IPR029063">
    <property type="entry name" value="SAM-dependent_MTases_sf"/>
</dbReference>
<protein>
    <submittedName>
        <fullName evidence="3">tRNA 5-methoxyuridine(34)/uridine 5-oxyacetic acid(34) synthase CmoB</fullName>
        <ecNumber evidence="3">2.5.1.-</ecNumber>
    </submittedName>
</protein>
<dbReference type="Proteomes" id="UP000476338">
    <property type="component" value="Unassembled WGS sequence"/>
</dbReference>
<evidence type="ECO:0000313" key="4">
    <source>
        <dbReference type="Proteomes" id="UP000476338"/>
    </source>
</evidence>
<reference evidence="3 4" key="1">
    <citation type="submission" date="2019-09" db="EMBL/GenBank/DDBJ databases">
        <authorList>
            <person name="Silva M."/>
            <person name="Pereira G."/>
            <person name="Lopes-Da-Costa L."/>
            <person name="Silva E."/>
        </authorList>
    </citation>
    <scope>NUCLEOTIDE SEQUENCE [LARGE SCALE GENOMIC DNA]</scope>
    <source>
        <strain evidence="3 4">FMV-PI01</strain>
    </source>
</reference>
<dbReference type="NCBIfam" id="TIGR00452">
    <property type="entry name" value="tRNA 5-methoxyuridine(34)/uridine 5-oxyacetic acid(34) synthase CmoB"/>
    <property type="match status" value="1"/>
</dbReference>
<sequence length="297" mass="34660">MNLDKIRDEKLNELNFKIYKPIYEQILNLNECEASCEFDDIVKIKANVKAEFRDEILKTALSLKPWRKGPFEIFDIFIDSEWQSFMKFNILKPFLNLDGKVVADIGCNNGYYLFRMLKMNAKKLVGFDPGIRTYLQFKFIDKFIKSGIKFELLGVEHLPFYEHKFDTIFCLGVIYHRSDPVKMLKDLKASLNSGGELILDTIYIKSDLDIALVPKNSYAKMSNVYFIPSINALQNWCQKAKFKDFEILATKETDLNEQRKTSWIDTESLGDFLDKDDKSKTIEGYPAPKRVYIRARV</sequence>
<dbReference type="EC" id="2.5.1.-" evidence="3"/>
<gene>
    <name evidence="3" type="primary">cmoB</name>
    <name evidence="3" type="ORF">F1B92_08105</name>
</gene>
<dbReference type="Pfam" id="PF08003">
    <property type="entry name" value="Methyltransf_9"/>
    <property type="match status" value="1"/>
</dbReference>
<reference evidence="3 4" key="2">
    <citation type="submission" date="2020-03" db="EMBL/GenBank/DDBJ databases">
        <title>Campylobacter portucalensis sp. nov., a new species of Campylobacter isolated from the reproductive tract of bulls.</title>
        <authorList>
            <person name="Silva M.F."/>
            <person name="Pereira G."/>
            <person name="Carneiro C."/>
            <person name="Hemphill A."/>
            <person name="Mateus L."/>
            <person name="Lopes-Da-Costa L."/>
            <person name="Silva E."/>
        </authorList>
    </citation>
    <scope>NUCLEOTIDE SEQUENCE [LARGE SCALE GENOMIC DNA]</scope>
    <source>
        <strain evidence="3 4">FMV-PI01</strain>
    </source>
</reference>
<organism evidence="3 4">
    <name type="scientific">Campylobacter portucalensis</name>
    <dbReference type="NCBI Taxonomy" id="2608384"/>
    <lineage>
        <taxon>Bacteria</taxon>
        <taxon>Pseudomonadati</taxon>
        <taxon>Campylobacterota</taxon>
        <taxon>Epsilonproteobacteria</taxon>
        <taxon>Campylobacterales</taxon>
        <taxon>Campylobacteraceae</taxon>
        <taxon>Campylobacter</taxon>
    </lineage>
</organism>
<dbReference type="InterPro" id="IPR027555">
    <property type="entry name" value="Mo5U34_MeTrfas-like"/>
</dbReference>
<keyword evidence="1 3" id="KW-0808">Transferase</keyword>
<dbReference type="RefSeq" id="WP_154571370.1">
    <property type="nucleotide sequence ID" value="NZ_VWSJ01000039.1"/>
</dbReference>
<keyword evidence="2" id="KW-0819">tRNA processing</keyword>
<evidence type="ECO:0000256" key="1">
    <source>
        <dbReference type="ARBA" id="ARBA00022679"/>
    </source>
</evidence>
<dbReference type="CDD" id="cd02440">
    <property type="entry name" value="AdoMet_MTases"/>
    <property type="match status" value="1"/>
</dbReference>
<dbReference type="HAMAP" id="MF_01590">
    <property type="entry name" value="tRNA_carboxymethyltr_CmoB"/>
    <property type="match status" value="1"/>
</dbReference>
<dbReference type="EMBL" id="VWSJ01000039">
    <property type="protein sequence ID" value="MSN97121.1"/>
    <property type="molecule type" value="Genomic_DNA"/>
</dbReference>
<dbReference type="AlphaFoldDB" id="A0A6L5WN85"/>
<keyword evidence="4" id="KW-1185">Reference proteome</keyword>
<comment type="caution">
    <text evidence="3">The sequence shown here is derived from an EMBL/GenBank/DDBJ whole genome shotgun (WGS) entry which is preliminary data.</text>
</comment>
<dbReference type="InterPro" id="IPR010017">
    <property type="entry name" value="CmoB"/>
</dbReference>
<accession>A0A6L5WN85</accession>
<dbReference type="SUPFAM" id="SSF53335">
    <property type="entry name" value="S-adenosyl-L-methionine-dependent methyltransferases"/>
    <property type="match status" value="1"/>
</dbReference>
<dbReference type="Gene3D" id="3.40.50.150">
    <property type="entry name" value="Vaccinia Virus protein VP39"/>
    <property type="match status" value="1"/>
</dbReference>